<evidence type="ECO:0000256" key="1">
    <source>
        <dbReference type="SAM" id="MobiDB-lite"/>
    </source>
</evidence>
<accession>A0A1I8I136</accession>
<protein>
    <submittedName>
        <fullName evidence="3">Endo/exonuclease/phosphatase domain-containing protein</fullName>
    </submittedName>
</protein>
<proteinExistence type="predicted"/>
<feature type="compositionally biased region" description="Basic and acidic residues" evidence="1">
    <location>
        <begin position="203"/>
        <end position="227"/>
    </location>
</feature>
<organism evidence="2 3">
    <name type="scientific">Macrostomum lignano</name>
    <dbReference type="NCBI Taxonomy" id="282301"/>
    <lineage>
        <taxon>Eukaryota</taxon>
        <taxon>Metazoa</taxon>
        <taxon>Spiralia</taxon>
        <taxon>Lophotrochozoa</taxon>
        <taxon>Platyhelminthes</taxon>
        <taxon>Rhabditophora</taxon>
        <taxon>Macrostomorpha</taxon>
        <taxon>Macrostomida</taxon>
        <taxon>Macrostomidae</taxon>
        <taxon>Macrostomum</taxon>
    </lineage>
</organism>
<dbReference type="Proteomes" id="UP000095280">
    <property type="component" value="Unplaced"/>
</dbReference>
<dbReference type="SUPFAM" id="SSF56219">
    <property type="entry name" value="DNase I-like"/>
    <property type="match status" value="1"/>
</dbReference>
<evidence type="ECO:0000313" key="3">
    <source>
        <dbReference type="WBParaSite" id="maker-uti_cns_0009036-snap-gene-0.20-mRNA-1"/>
    </source>
</evidence>
<dbReference type="InterPro" id="IPR036691">
    <property type="entry name" value="Endo/exonu/phosph_ase_sf"/>
</dbReference>
<reference evidence="3" key="1">
    <citation type="submission" date="2016-11" db="UniProtKB">
        <authorList>
            <consortium name="WormBaseParasite"/>
        </authorList>
    </citation>
    <scope>IDENTIFICATION</scope>
</reference>
<dbReference type="WBParaSite" id="maker-uti_cns_0009036-snap-gene-0.20-mRNA-1">
    <property type="protein sequence ID" value="maker-uti_cns_0009036-snap-gene-0.20-mRNA-1"/>
    <property type="gene ID" value="maker-uti_cns_0009036-snap-gene-0.20"/>
</dbReference>
<keyword evidence="2" id="KW-1185">Reference proteome</keyword>
<evidence type="ECO:0000313" key="2">
    <source>
        <dbReference type="Proteomes" id="UP000095280"/>
    </source>
</evidence>
<feature type="compositionally biased region" description="Basic residues" evidence="1">
    <location>
        <begin position="229"/>
        <end position="239"/>
    </location>
</feature>
<dbReference type="Gene3D" id="3.60.10.10">
    <property type="entry name" value="Endonuclease/exonuclease/phosphatase"/>
    <property type="match status" value="1"/>
</dbReference>
<feature type="region of interest" description="Disordered" evidence="1">
    <location>
        <begin position="203"/>
        <end position="251"/>
    </location>
</feature>
<name>A0A1I8I136_9PLAT</name>
<sequence>MDPPGGAWDHDANLHLAPAVPGGRLRLGTMNCRTLKAPWHRITLVQLAHDLQLDLIMQQEISIVAEPGLHSEDLGSDCGRGGVGVLIGPRLWLSVHCASLSPRLMRVDLCLRARCIRLFCAYVPTAAHPEEARAFVDFLAGQLEEFRGGSSARPMSQDARTPISMRWRICLTGWTWCPCPCPCPCVLVSVSVVSGHICGLKEKATERTRPERHEETGATRSCADSHSRAPPRHQLRHHGSTGSPLYRPPKQRPRCYYRALSDTRVKRHFAGAFIGALGDQSEAEYSDISTAIRAAVEQTVPLLRPAQKSLPSDPTIRQARLNIERLRRNRWPTGDAEDAFERLPDERLQAAVDGAV</sequence>
<dbReference type="AlphaFoldDB" id="A0A1I8I136"/>